<feature type="binding site" evidence="14">
    <location>
        <position position="115"/>
    </location>
    <ligand>
        <name>Zn(2+)</name>
        <dbReference type="ChEBI" id="CHEBI:29105"/>
    </ligand>
</feature>
<evidence type="ECO:0000256" key="10">
    <source>
        <dbReference type="ARBA" id="ARBA00022833"/>
    </source>
</evidence>
<dbReference type="PANTHER" id="PTHR11943">
    <property type="entry name" value="GALACTOSE-1-PHOSPHATE URIDYLYLTRANSFERASE"/>
    <property type="match status" value="1"/>
</dbReference>
<evidence type="ECO:0000256" key="11">
    <source>
        <dbReference type="ARBA" id="ARBA00023144"/>
    </source>
</evidence>
<dbReference type="GO" id="GO:0008108">
    <property type="term" value="F:UDP-glucose:hexose-1-phosphate uridylyltransferase activity"/>
    <property type="evidence" value="ECO:0007669"/>
    <property type="project" value="UniProtKB-EC"/>
</dbReference>
<evidence type="ECO:0000256" key="9">
    <source>
        <dbReference type="ARBA" id="ARBA00022723"/>
    </source>
</evidence>
<evidence type="ECO:0000313" key="20">
    <source>
        <dbReference type="Proteomes" id="UP000054097"/>
    </source>
</evidence>
<dbReference type="Proteomes" id="UP000054097">
    <property type="component" value="Unassembled WGS sequence"/>
</dbReference>
<dbReference type="UniPathway" id="UPA00214"/>
<dbReference type="FunFam" id="3.30.428.10:FF:000001">
    <property type="entry name" value="Galactose-1-phosphate uridylyltransferase"/>
    <property type="match status" value="1"/>
</dbReference>
<evidence type="ECO:0000256" key="14">
    <source>
        <dbReference type="PIRSR" id="PIRSR000808-3"/>
    </source>
</evidence>
<feature type="binding site" evidence="15">
    <location>
        <position position="323"/>
    </location>
    <ligand>
        <name>Fe cation</name>
        <dbReference type="ChEBI" id="CHEBI:24875"/>
    </ligand>
</feature>
<accession>A0A0C3BB72</accession>
<evidence type="ECO:0000259" key="18">
    <source>
        <dbReference type="Pfam" id="PF02744"/>
    </source>
</evidence>
<dbReference type="InterPro" id="IPR001937">
    <property type="entry name" value="GalP_UDPtransf1"/>
</dbReference>
<reference evidence="19 20" key="1">
    <citation type="submission" date="2014-04" db="EMBL/GenBank/DDBJ databases">
        <authorList>
            <consortium name="DOE Joint Genome Institute"/>
            <person name="Kuo A."/>
            <person name="Zuccaro A."/>
            <person name="Kohler A."/>
            <person name="Nagy L.G."/>
            <person name="Floudas D."/>
            <person name="Copeland A."/>
            <person name="Barry K.W."/>
            <person name="Cichocki N."/>
            <person name="Veneault-Fourrey C."/>
            <person name="LaButti K."/>
            <person name="Lindquist E.A."/>
            <person name="Lipzen A."/>
            <person name="Lundell T."/>
            <person name="Morin E."/>
            <person name="Murat C."/>
            <person name="Sun H."/>
            <person name="Tunlid A."/>
            <person name="Henrissat B."/>
            <person name="Grigoriev I.V."/>
            <person name="Hibbett D.S."/>
            <person name="Martin F."/>
            <person name="Nordberg H.P."/>
            <person name="Cantor M.N."/>
            <person name="Hua S.X."/>
        </authorList>
    </citation>
    <scope>NUCLEOTIDE SEQUENCE [LARGE SCALE GENOMIC DNA]</scope>
    <source>
        <strain evidence="19 20">MAFF 305830</strain>
    </source>
</reference>
<feature type="binding site" evidence="14">
    <location>
        <position position="166"/>
    </location>
    <ligand>
        <name>Zn(2+)</name>
        <dbReference type="ChEBI" id="CHEBI:29105"/>
    </ligand>
</feature>
<dbReference type="InterPro" id="IPR005849">
    <property type="entry name" value="GalP_Utransf_N"/>
</dbReference>
<dbReference type="CDD" id="cd00608">
    <property type="entry name" value="GalT"/>
    <property type="match status" value="1"/>
</dbReference>
<feature type="binding site" evidence="15">
    <location>
        <position position="302"/>
    </location>
    <ligand>
        <name>Fe cation</name>
        <dbReference type="ChEBI" id="CHEBI:24875"/>
    </ligand>
</feature>
<protein>
    <recommendedName>
        <fullName evidence="6 16">Galactose-1-phosphate uridylyltransferase</fullName>
        <ecNumber evidence="5 16">2.7.7.12</ecNumber>
    </recommendedName>
</protein>
<name>A0A0C3BB72_SERVB</name>
<keyword evidence="20" id="KW-1185">Reference proteome</keyword>
<dbReference type="STRING" id="933852.A0A0C3BB72"/>
<comment type="subunit">
    <text evidence="4">Homodimer.</text>
</comment>
<dbReference type="PROSITE" id="PS00117">
    <property type="entry name" value="GAL_P_UDP_TRANSF_I"/>
    <property type="match status" value="1"/>
</dbReference>
<evidence type="ECO:0000256" key="16">
    <source>
        <dbReference type="RuleBase" id="RU000506"/>
    </source>
</evidence>
<evidence type="ECO:0000256" key="15">
    <source>
        <dbReference type="PIRSR" id="PIRSR000808-4"/>
    </source>
</evidence>
<dbReference type="OrthoDB" id="418412at2759"/>
<feature type="domain" description="Galactose-1-phosphate uridyl transferase C-terminal" evidence="18">
    <location>
        <begin position="212"/>
        <end position="371"/>
    </location>
</feature>
<keyword evidence="11 16" id="KW-0299">Galactose metabolism</keyword>
<evidence type="ECO:0000256" key="4">
    <source>
        <dbReference type="ARBA" id="ARBA00011738"/>
    </source>
</evidence>
<dbReference type="AlphaFoldDB" id="A0A0C3BB72"/>
<keyword evidence="7 16" id="KW-0808">Transferase</keyword>
<dbReference type="InterPro" id="IPR005850">
    <property type="entry name" value="GalP_Utransf_C"/>
</dbReference>
<comment type="similarity">
    <text evidence="3 16">Belongs to the galactose-1-phosphate uridylyltransferase type 1 family.</text>
</comment>
<dbReference type="EC" id="2.7.7.12" evidence="5 16"/>
<gene>
    <name evidence="19" type="ORF">M408DRAFT_131230</name>
</gene>
<comment type="cofactor">
    <cofactor evidence="15">
        <name>Fe cation</name>
        <dbReference type="ChEBI" id="CHEBI:24875"/>
    </cofactor>
    <text evidence="15">Binds 1 Fe cation per subunit.</text>
</comment>
<dbReference type="SUPFAM" id="SSF54197">
    <property type="entry name" value="HIT-like"/>
    <property type="match status" value="2"/>
</dbReference>
<evidence type="ECO:0000256" key="13">
    <source>
        <dbReference type="PIRSR" id="PIRSR000808-1"/>
    </source>
</evidence>
<evidence type="ECO:0000256" key="1">
    <source>
        <dbReference type="ARBA" id="ARBA00001107"/>
    </source>
</evidence>
<dbReference type="Pfam" id="PF02744">
    <property type="entry name" value="GalP_UDP_tr_C"/>
    <property type="match status" value="1"/>
</dbReference>
<dbReference type="Pfam" id="PF01087">
    <property type="entry name" value="GalP_UDP_transf"/>
    <property type="match status" value="1"/>
</dbReference>
<reference evidence="20" key="2">
    <citation type="submission" date="2015-01" db="EMBL/GenBank/DDBJ databases">
        <title>Evolutionary Origins and Diversification of the Mycorrhizal Mutualists.</title>
        <authorList>
            <consortium name="DOE Joint Genome Institute"/>
            <consortium name="Mycorrhizal Genomics Consortium"/>
            <person name="Kohler A."/>
            <person name="Kuo A."/>
            <person name="Nagy L.G."/>
            <person name="Floudas D."/>
            <person name="Copeland A."/>
            <person name="Barry K.W."/>
            <person name="Cichocki N."/>
            <person name="Veneault-Fourrey C."/>
            <person name="LaButti K."/>
            <person name="Lindquist E.A."/>
            <person name="Lipzen A."/>
            <person name="Lundell T."/>
            <person name="Morin E."/>
            <person name="Murat C."/>
            <person name="Riley R."/>
            <person name="Ohm R."/>
            <person name="Sun H."/>
            <person name="Tunlid A."/>
            <person name="Henrissat B."/>
            <person name="Grigoriev I.V."/>
            <person name="Hibbett D.S."/>
            <person name="Martin F."/>
        </authorList>
    </citation>
    <scope>NUCLEOTIDE SEQUENCE [LARGE SCALE GENOMIC DNA]</scope>
    <source>
        <strain evidence="20">MAFF 305830</strain>
    </source>
</reference>
<evidence type="ECO:0000313" key="19">
    <source>
        <dbReference type="EMBL" id="KIM28686.1"/>
    </source>
</evidence>
<comment type="pathway">
    <text evidence="2 16">Carbohydrate metabolism; galactose metabolism.</text>
</comment>
<dbReference type="PIRSF" id="PIRSF000808">
    <property type="entry name" value="GalT"/>
    <property type="match status" value="1"/>
</dbReference>
<comment type="catalytic activity">
    <reaction evidence="1 16">
        <text>alpha-D-galactose 1-phosphate + UDP-alpha-D-glucose = alpha-D-glucose 1-phosphate + UDP-alpha-D-galactose</text>
        <dbReference type="Rhea" id="RHEA:13989"/>
        <dbReference type="ChEBI" id="CHEBI:58336"/>
        <dbReference type="ChEBI" id="CHEBI:58601"/>
        <dbReference type="ChEBI" id="CHEBI:58885"/>
        <dbReference type="ChEBI" id="CHEBI:66914"/>
        <dbReference type="EC" id="2.7.7.12"/>
    </reaction>
</comment>
<feature type="binding site" evidence="14">
    <location>
        <position position="51"/>
    </location>
    <ligand>
        <name>Zn(2+)</name>
        <dbReference type="ChEBI" id="CHEBI:29105"/>
    </ligand>
</feature>
<keyword evidence="12 16" id="KW-0119">Carbohydrate metabolism</keyword>
<feature type="binding site" evidence="15">
    <location>
        <position position="184"/>
    </location>
    <ligand>
        <name>Fe cation</name>
        <dbReference type="ChEBI" id="CHEBI:24875"/>
    </ligand>
</feature>
<feature type="binding site" evidence="15">
    <location>
        <position position="325"/>
    </location>
    <ligand>
        <name>Fe cation</name>
        <dbReference type="ChEBI" id="CHEBI:24875"/>
    </ligand>
</feature>
<organism evidence="19 20">
    <name type="scientific">Serendipita vermifera MAFF 305830</name>
    <dbReference type="NCBI Taxonomy" id="933852"/>
    <lineage>
        <taxon>Eukaryota</taxon>
        <taxon>Fungi</taxon>
        <taxon>Dikarya</taxon>
        <taxon>Basidiomycota</taxon>
        <taxon>Agaricomycotina</taxon>
        <taxon>Agaricomycetes</taxon>
        <taxon>Sebacinales</taxon>
        <taxon>Serendipitaceae</taxon>
        <taxon>Serendipita</taxon>
    </lineage>
</organism>
<feature type="binding site" evidence="14">
    <location>
        <position position="54"/>
    </location>
    <ligand>
        <name>Zn(2+)</name>
        <dbReference type="ChEBI" id="CHEBI:29105"/>
    </ligand>
</feature>
<keyword evidence="15" id="KW-0408">Iron</keyword>
<dbReference type="InterPro" id="IPR036265">
    <property type="entry name" value="HIT-like_sf"/>
</dbReference>
<evidence type="ECO:0000256" key="7">
    <source>
        <dbReference type="ARBA" id="ARBA00022679"/>
    </source>
</evidence>
<dbReference type="GO" id="GO:0008270">
    <property type="term" value="F:zinc ion binding"/>
    <property type="evidence" value="ECO:0007669"/>
    <property type="project" value="InterPro"/>
</dbReference>
<evidence type="ECO:0000256" key="6">
    <source>
        <dbReference type="ARBA" id="ARBA00016340"/>
    </source>
</evidence>
<keyword evidence="8 16" id="KW-0548">Nucleotidyltransferase</keyword>
<evidence type="ECO:0000256" key="3">
    <source>
        <dbReference type="ARBA" id="ARBA00010951"/>
    </source>
</evidence>
<dbReference type="InterPro" id="IPR019779">
    <property type="entry name" value="GalP_UDPtransf1_His-AS"/>
</dbReference>
<evidence type="ECO:0000259" key="17">
    <source>
        <dbReference type="Pfam" id="PF01087"/>
    </source>
</evidence>
<evidence type="ECO:0000256" key="2">
    <source>
        <dbReference type="ARBA" id="ARBA00004947"/>
    </source>
</evidence>
<evidence type="ECO:0000256" key="5">
    <source>
        <dbReference type="ARBA" id="ARBA00012384"/>
    </source>
</evidence>
<sequence length="378" mass="42329">MEFDPTAHPHRRYNPLTGEHVLVSPHRNKRPWLGQTEPPQTATLPEYDPACYLCPGNPRSGGQINEKYTSTLVFENDFPALLPPPGPVPPVSGHPLLQATPVEGGCDVLIFHPRHDLTLARMATDDIENVVNEWMRVYLKRGRQPGIKYVQIFENKGAMMGCSNPHPHGQVWSLNEVPAFPATELENLKKYGQRPQASGLVSGAPCGPGNKPCMLCEYAHHEMSLQGEEGRIVVQNEHWVALVPYWAIWPFEVLLLSHHRHIPSLDHLEAQERKSLASIISRLTIRYDNLFSTSFAYSMGIHQRPVPSQDSSILADGDEAHLHLHFNPPLVRSATVRKFLVGFEMMGEPQRDLTAEQAAARLRACSEVHYLDSSDHGS</sequence>
<dbReference type="GO" id="GO:0033499">
    <property type="term" value="P:galactose catabolic process via UDP-galactose, Leloir pathway"/>
    <property type="evidence" value="ECO:0007669"/>
    <property type="project" value="TreeGrafter"/>
</dbReference>
<evidence type="ECO:0000256" key="8">
    <source>
        <dbReference type="ARBA" id="ARBA00022695"/>
    </source>
</evidence>
<keyword evidence="10 14" id="KW-0862">Zinc</keyword>
<dbReference type="EMBL" id="KN824291">
    <property type="protein sequence ID" value="KIM28686.1"/>
    <property type="molecule type" value="Genomic_DNA"/>
</dbReference>
<comment type="cofactor">
    <cofactor evidence="14">
        <name>Zn(2+)</name>
        <dbReference type="ChEBI" id="CHEBI:29105"/>
    </cofactor>
    <text evidence="14">Binds 1 zinc ion per subunit.</text>
</comment>
<feature type="active site" description="Tele-UMP-histidine intermediate" evidence="13">
    <location>
        <position position="168"/>
    </location>
</feature>
<dbReference type="Gene3D" id="3.30.428.10">
    <property type="entry name" value="HIT-like"/>
    <property type="match status" value="2"/>
</dbReference>
<dbReference type="NCBIfam" id="TIGR00209">
    <property type="entry name" value="galT_1"/>
    <property type="match status" value="1"/>
</dbReference>
<proteinExistence type="inferred from homology"/>
<dbReference type="HOGENOM" id="CLU_029960_0_0_1"/>
<dbReference type="PANTHER" id="PTHR11943:SF1">
    <property type="entry name" value="GALACTOSE-1-PHOSPHATE URIDYLYLTRANSFERASE"/>
    <property type="match status" value="1"/>
</dbReference>
<evidence type="ECO:0000256" key="12">
    <source>
        <dbReference type="ARBA" id="ARBA00023277"/>
    </source>
</evidence>
<keyword evidence="9 14" id="KW-0479">Metal-binding</keyword>
<feature type="domain" description="Galactose-1-phosphate uridyl transferase N-terminal" evidence="17">
    <location>
        <begin position="2"/>
        <end position="178"/>
    </location>
</feature>
<dbReference type="FunFam" id="3.30.428.10:FF:000002">
    <property type="entry name" value="Galactose-1-phosphate uridylyltransferase"/>
    <property type="match status" value="1"/>
</dbReference>
<dbReference type="GO" id="GO:0005737">
    <property type="term" value="C:cytoplasm"/>
    <property type="evidence" value="ECO:0007669"/>
    <property type="project" value="TreeGrafter"/>
</dbReference>